<comment type="caution">
    <text evidence="1">The sequence shown here is derived from an EMBL/GenBank/DDBJ whole genome shotgun (WGS) entry which is preliminary data.</text>
</comment>
<dbReference type="EMBL" id="BAAAHH010000015">
    <property type="protein sequence ID" value="GAA0954946.1"/>
    <property type="molecule type" value="Genomic_DNA"/>
</dbReference>
<name>A0ABP4BV64_9ACTN</name>
<reference evidence="2" key="1">
    <citation type="journal article" date="2019" name="Int. J. Syst. Evol. Microbiol.">
        <title>The Global Catalogue of Microorganisms (GCM) 10K type strain sequencing project: providing services to taxonomists for standard genome sequencing and annotation.</title>
        <authorList>
            <consortium name="The Broad Institute Genomics Platform"/>
            <consortium name="The Broad Institute Genome Sequencing Center for Infectious Disease"/>
            <person name="Wu L."/>
            <person name="Ma J."/>
        </authorList>
    </citation>
    <scope>NUCLEOTIDE SEQUENCE [LARGE SCALE GENOMIC DNA]</scope>
    <source>
        <strain evidence="2">JCM 10696</strain>
    </source>
</reference>
<evidence type="ECO:0000313" key="1">
    <source>
        <dbReference type="EMBL" id="GAA0954946.1"/>
    </source>
</evidence>
<protein>
    <submittedName>
        <fullName evidence="1">Uncharacterized protein</fullName>
    </submittedName>
</protein>
<accession>A0ABP4BV64</accession>
<dbReference type="Proteomes" id="UP001500665">
    <property type="component" value="Unassembled WGS sequence"/>
</dbReference>
<organism evidence="1 2">
    <name type="scientific">Actinocorallia libanotica</name>
    <dbReference type="NCBI Taxonomy" id="46162"/>
    <lineage>
        <taxon>Bacteria</taxon>
        <taxon>Bacillati</taxon>
        <taxon>Actinomycetota</taxon>
        <taxon>Actinomycetes</taxon>
        <taxon>Streptosporangiales</taxon>
        <taxon>Thermomonosporaceae</taxon>
        <taxon>Actinocorallia</taxon>
    </lineage>
</organism>
<keyword evidence="2" id="KW-1185">Reference proteome</keyword>
<evidence type="ECO:0000313" key="2">
    <source>
        <dbReference type="Proteomes" id="UP001500665"/>
    </source>
</evidence>
<gene>
    <name evidence="1" type="ORF">GCM10009550_38990</name>
</gene>
<sequence length="99" mass="10567">MPSGRSSKDFSRQCVAGRARALRFLADLVHAFSQVGVGRVVQCDARGVQAEADAVGNVDWLLAVDSTDDARGGLVRRVLEPVPQDRGGTLDRPMSGICE</sequence>
<proteinExistence type="predicted"/>